<name>A0ABU0D682_9BACI</name>
<dbReference type="Proteomes" id="UP001232343">
    <property type="component" value="Unassembled WGS sequence"/>
</dbReference>
<evidence type="ECO:0000313" key="3">
    <source>
        <dbReference type="Proteomes" id="UP001232343"/>
    </source>
</evidence>
<keyword evidence="3" id="KW-1185">Reference proteome</keyword>
<feature type="domain" description="DinB-like" evidence="1">
    <location>
        <begin position="26"/>
        <end position="146"/>
    </location>
</feature>
<organism evidence="2 3">
    <name type="scientific">Lederbergia wuyishanensis</name>
    <dbReference type="NCBI Taxonomy" id="1347903"/>
    <lineage>
        <taxon>Bacteria</taxon>
        <taxon>Bacillati</taxon>
        <taxon>Bacillota</taxon>
        <taxon>Bacilli</taxon>
        <taxon>Bacillales</taxon>
        <taxon>Bacillaceae</taxon>
        <taxon>Lederbergia</taxon>
    </lineage>
</organism>
<dbReference type="Pfam" id="PF12867">
    <property type="entry name" value="DinB_2"/>
    <property type="match status" value="1"/>
</dbReference>
<proteinExistence type="predicted"/>
<dbReference type="InterPro" id="IPR024775">
    <property type="entry name" value="DinB-like"/>
</dbReference>
<protein>
    <submittedName>
        <fullName evidence="2">Damage-inducible protein DinB</fullName>
    </submittedName>
</protein>
<dbReference type="EMBL" id="JAUSUO010000007">
    <property type="protein sequence ID" value="MDQ0343922.1"/>
    <property type="molecule type" value="Genomic_DNA"/>
</dbReference>
<dbReference type="SUPFAM" id="SSF109854">
    <property type="entry name" value="DinB/YfiT-like putative metalloenzymes"/>
    <property type="match status" value="1"/>
</dbReference>
<comment type="caution">
    <text evidence="2">The sequence shown here is derived from an EMBL/GenBank/DDBJ whole genome shotgun (WGS) entry which is preliminary data.</text>
</comment>
<reference evidence="2 3" key="1">
    <citation type="submission" date="2023-07" db="EMBL/GenBank/DDBJ databases">
        <title>Genomic Encyclopedia of Type Strains, Phase IV (KMG-IV): sequencing the most valuable type-strain genomes for metagenomic binning, comparative biology and taxonomic classification.</title>
        <authorList>
            <person name="Goeker M."/>
        </authorList>
    </citation>
    <scope>NUCLEOTIDE SEQUENCE [LARGE SCALE GENOMIC DNA]</scope>
    <source>
        <strain evidence="2 3">DSM 27848</strain>
    </source>
</reference>
<dbReference type="RefSeq" id="WP_244682254.1">
    <property type="nucleotide sequence ID" value="NZ_JALIRM010000010.1"/>
</dbReference>
<sequence length="164" mass="19020">MIHAKEVLAEQLLANANDPSWYLPFSEAVDDLSEEEAFWKPDKDCNSIAEIVQHLLFWNETWQTRYIKSDVNAVPSIEDNNKSFVIPDNKSFIDLKDELLRVLLQWSDLLTEEKVESEVHGFPEPAQWWAVLGNVATHNAYHIGQIIYIRKLQKSWKVGLLDDI</sequence>
<dbReference type="InterPro" id="IPR034660">
    <property type="entry name" value="DinB/YfiT-like"/>
</dbReference>
<gene>
    <name evidence="2" type="ORF">J2S14_002757</name>
</gene>
<evidence type="ECO:0000259" key="1">
    <source>
        <dbReference type="Pfam" id="PF12867"/>
    </source>
</evidence>
<accession>A0ABU0D682</accession>
<dbReference type="Gene3D" id="1.20.120.450">
    <property type="entry name" value="dinb family like domain"/>
    <property type="match status" value="1"/>
</dbReference>
<evidence type="ECO:0000313" key="2">
    <source>
        <dbReference type="EMBL" id="MDQ0343922.1"/>
    </source>
</evidence>